<evidence type="ECO:0000256" key="2">
    <source>
        <dbReference type="SAM" id="MobiDB-lite"/>
    </source>
</evidence>
<evidence type="ECO:0000313" key="5">
    <source>
        <dbReference type="EMBL" id="KAA5458034.1"/>
    </source>
</evidence>
<evidence type="ECO:0000313" key="10">
    <source>
        <dbReference type="EMBL" id="RHH86468.1"/>
    </source>
</evidence>
<dbReference type="Proteomes" id="UP000475905">
    <property type="component" value="Unassembled WGS sequence"/>
</dbReference>
<sequence>MAQNYTLMARKNLLKPDETPKYYAVARSGRKVTVKEVCKRISERSSYSKGELEGCIGEFLLEIVNVLDEGNIAQMGDLGNFRMSIKTGTPTDTVKEFKTSCIDKGKVLFYPGSDLRKLCKTLDYTLYKSDSSADSDKDPLPDDGDDNQGGSGSGVTPDPSV</sequence>
<name>A0A174TRV1_9BACE</name>
<keyword evidence="1 4" id="KW-0238">DNA-binding</keyword>
<dbReference type="KEGG" id="bcac:CGC64_14920"/>
<organism evidence="4 11">
    <name type="scientific">Bacteroides caccae</name>
    <dbReference type="NCBI Taxonomy" id="47678"/>
    <lineage>
        <taxon>Bacteria</taxon>
        <taxon>Pseudomonadati</taxon>
        <taxon>Bacteroidota</taxon>
        <taxon>Bacteroidia</taxon>
        <taxon>Bacteroidales</taxon>
        <taxon>Bacteroidaceae</taxon>
        <taxon>Bacteroides</taxon>
    </lineage>
</organism>
<evidence type="ECO:0000259" key="3">
    <source>
        <dbReference type="Pfam" id="PF18291"/>
    </source>
</evidence>
<feature type="region of interest" description="Disordered" evidence="2">
    <location>
        <begin position="129"/>
        <end position="161"/>
    </location>
</feature>
<dbReference type="EMBL" id="VVYJ01000020">
    <property type="protein sequence ID" value="KAA5470664.1"/>
    <property type="molecule type" value="Genomic_DNA"/>
</dbReference>
<reference evidence="12 13" key="2">
    <citation type="submission" date="2018-08" db="EMBL/GenBank/DDBJ databases">
        <title>A genome reference for cultivated species of the human gut microbiota.</title>
        <authorList>
            <person name="Zou Y."/>
            <person name="Xue W."/>
            <person name="Luo G."/>
        </authorList>
    </citation>
    <scope>NUCLEOTIDE SEQUENCE [LARGE SCALE GENOMIC DNA]</scope>
    <source>
        <strain evidence="8 13">AF24-29LB</strain>
        <strain evidence="10 12">AM16-49B</strain>
        <strain evidence="9 14">AM31-16AC</strain>
    </source>
</reference>
<dbReference type="Pfam" id="PF18291">
    <property type="entry name" value="HU-HIG"/>
    <property type="match status" value="1"/>
</dbReference>
<evidence type="ECO:0000313" key="12">
    <source>
        <dbReference type="Proteomes" id="UP000283512"/>
    </source>
</evidence>
<dbReference type="Proteomes" id="UP000095657">
    <property type="component" value="Unassembled WGS sequence"/>
</dbReference>
<reference evidence="4 11" key="1">
    <citation type="submission" date="2015-09" db="EMBL/GenBank/DDBJ databases">
        <authorList>
            <consortium name="Pathogen Informatics"/>
        </authorList>
    </citation>
    <scope>NUCLEOTIDE SEQUENCE [LARGE SCALE GENOMIC DNA]</scope>
    <source>
        <strain evidence="4 11">2789STDY5834880</strain>
    </source>
</reference>
<dbReference type="RefSeq" id="WP_005678158.1">
    <property type="nucleotide sequence ID" value="NZ_CABMOQ010000008.1"/>
</dbReference>
<evidence type="ECO:0000313" key="7">
    <source>
        <dbReference type="EMBL" id="MDO6360440.1"/>
    </source>
</evidence>
<dbReference type="InterPro" id="IPR005902">
    <property type="entry name" value="HU_DNA-bd_put"/>
</dbReference>
<dbReference type="InterPro" id="IPR010992">
    <property type="entry name" value="IHF-like_DNA-bd_dom_sf"/>
</dbReference>
<dbReference type="SUPFAM" id="SSF47729">
    <property type="entry name" value="IHF-like DNA-binding proteins"/>
    <property type="match status" value="1"/>
</dbReference>
<evidence type="ECO:0000313" key="11">
    <source>
        <dbReference type="Proteomes" id="UP000095657"/>
    </source>
</evidence>
<dbReference type="EMBL" id="QSJD01000050">
    <property type="protein sequence ID" value="RHD42537.1"/>
    <property type="molecule type" value="Genomic_DNA"/>
</dbReference>
<evidence type="ECO:0000256" key="1">
    <source>
        <dbReference type="ARBA" id="ARBA00023125"/>
    </source>
</evidence>
<dbReference type="Proteomes" id="UP000284205">
    <property type="component" value="Unassembled WGS sequence"/>
</dbReference>
<protein>
    <submittedName>
        <fullName evidence="4 5">DNA-binding protein</fullName>
    </submittedName>
</protein>
<dbReference type="GeneID" id="75114960"/>
<dbReference type="AlphaFoldDB" id="A0A174TRV1"/>
<evidence type="ECO:0000313" key="14">
    <source>
        <dbReference type="Proteomes" id="UP000284689"/>
    </source>
</evidence>
<accession>A0A174TRV1</accession>
<feature type="domain" description="HU" evidence="3">
    <location>
        <begin position="1"/>
        <end position="122"/>
    </location>
</feature>
<dbReference type="EMBL" id="QRUO01000028">
    <property type="protein sequence ID" value="RGR66578.1"/>
    <property type="molecule type" value="Genomic_DNA"/>
</dbReference>
<dbReference type="Proteomes" id="UP000284689">
    <property type="component" value="Unassembled WGS sequence"/>
</dbReference>
<dbReference type="Proteomes" id="UP000283512">
    <property type="component" value="Unassembled WGS sequence"/>
</dbReference>
<dbReference type="STRING" id="47678.ERS852494_03972"/>
<evidence type="ECO:0000313" key="13">
    <source>
        <dbReference type="Proteomes" id="UP000284205"/>
    </source>
</evidence>
<proteinExistence type="predicted"/>
<evidence type="ECO:0000313" key="9">
    <source>
        <dbReference type="EMBL" id="RHD42537.1"/>
    </source>
</evidence>
<evidence type="ECO:0000313" key="16">
    <source>
        <dbReference type="Proteomes" id="UP000475905"/>
    </source>
</evidence>
<gene>
    <name evidence="10" type="ORF">DW190_17905</name>
    <name evidence="9" type="ORF">DW794_20235</name>
    <name evidence="8" type="ORF">DWY26_20365</name>
    <name evidence="4" type="ORF">ERS852494_03972</name>
    <name evidence="5" type="ORF">F2Y36_22110</name>
    <name evidence="6" type="ORF">F2Y39_21695</name>
    <name evidence="7" type="ORF">Q4469_22675</name>
</gene>
<reference evidence="7" key="4">
    <citation type="submission" date="2023-07" db="EMBL/GenBank/DDBJ databases">
        <title>Whole Genome Sequencing of Colonoscopy isolates.</title>
        <authorList>
            <person name="Surve S.V."/>
            <person name="Valls R.A."/>
            <person name="Barrak K.E."/>
            <person name="Gardner T.B."/>
            <person name="O'Toole G.A."/>
        </authorList>
    </citation>
    <scope>NUCLEOTIDE SEQUENCE</scope>
    <source>
        <strain evidence="7">GP0119</strain>
    </source>
</reference>
<reference evidence="15 16" key="3">
    <citation type="journal article" date="2019" name="Nat. Med.">
        <title>A library of human gut bacterial isolates paired with longitudinal multiomics data enables mechanistic microbiome research.</title>
        <authorList>
            <person name="Poyet M."/>
            <person name="Groussin M."/>
            <person name="Gibbons S.M."/>
            <person name="Avila-Pacheco J."/>
            <person name="Jiang X."/>
            <person name="Kearney S.M."/>
            <person name="Perrotta A.R."/>
            <person name="Berdy B."/>
            <person name="Zhao S."/>
            <person name="Lieberman T.D."/>
            <person name="Swanson P.K."/>
            <person name="Smith M."/>
            <person name="Roesemann S."/>
            <person name="Alexander J.E."/>
            <person name="Rich S.A."/>
            <person name="Livny J."/>
            <person name="Vlamakis H."/>
            <person name="Clish C."/>
            <person name="Bullock K."/>
            <person name="Deik A."/>
            <person name="Scott J."/>
            <person name="Pierce K.A."/>
            <person name="Xavier R.J."/>
            <person name="Alm E.J."/>
        </authorList>
    </citation>
    <scope>NUCLEOTIDE SEQUENCE [LARGE SCALE GENOMIC DNA]</scope>
    <source>
        <strain evidence="6 15">BIOML-A25</strain>
        <strain evidence="5 16">BIOML-A31</strain>
    </source>
</reference>
<dbReference type="NCBIfam" id="TIGR01201">
    <property type="entry name" value="HU_rel"/>
    <property type="match status" value="1"/>
</dbReference>
<dbReference type="EMBL" id="JAUONL010000051">
    <property type="protein sequence ID" value="MDO6360440.1"/>
    <property type="molecule type" value="Genomic_DNA"/>
</dbReference>
<dbReference type="GO" id="GO:0003677">
    <property type="term" value="F:DNA binding"/>
    <property type="evidence" value="ECO:0007669"/>
    <property type="project" value="UniProtKB-KW"/>
</dbReference>
<dbReference type="InterPro" id="IPR041607">
    <property type="entry name" value="HU-HIG"/>
</dbReference>
<evidence type="ECO:0000313" key="15">
    <source>
        <dbReference type="Proteomes" id="UP000427825"/>
    </source>
</evidence>
<dbReference type="Proteomes" id="UP001170023">
    <property type="component" value="Unassembled WGS sequence"/>
</dbReference>
<dbReference type="EMBL" id="CZAI01000012">
    <property type="protein sequence ID" value="CUQ10737.1"/>
    <property type="molecule type" value="Genomic_DNA"/>
</dbReference>
<evidence type="ECO:0000313" key="8">
    <source>
        <dbReference type="EMBL" id="RGR66578.1"/>
    </source>
</evidence>
<evidence type="ECO:0000313" key="4">
    <source>
        <dbReference type="EMBL" id="CUQ10737.1"/>
    </source>
</evidence>
<dbReference type="EMBL" id="QRKD01000026">
    <property type="protein sequence ID" value="RHH86468.1"/>
    <property type="molecule type" value="Genomic_DNA"/>
</dbReference>
<dbReference type="Proteomes" id="UP000427825">
    <property type="component" value="Unassembled WGS sequence"/>
</dbReference>
<evidence type="ECO:0000313" key="6">
    <source>
        <dbReference type="EMBL" id="KAA5470664.1"/>
    </source>
</evidence>
<dbReference type="EMBL" id="VVYP01000048">
    <property type="protein sequence ID" value="KAA5458034.1"/>
    <property type="molecule type" value="Genomic_DNA"/>
</dbReference>